<accession>A0ABW0YJ36</accession>
<name>A0ABW0YJ36_9BACI</name>
<dbReference type="RefSeq" id="WP_054635784.1">
    <property type="nucleotide sequence ID" value="NZ_JBHSOZ010000003.1"/>
</dbReference>
<dbReference type="Proteomes" id="UP001596142">
    <property type="component" value="Unassembled WGS sequence"/>
</dbReference>
<evidence type="ECO:0000313" key="2">
    <source>
        <dbReference type="Proteomes" id="UP001596142"/>
    </source>
</evidence>
<gene>
    <name evidence="1" type="ORF">ACFPU1_02715</name>
</gene>
<evidence type="ECO:0000313" key="1">
    <source>
        <dbReference type="EMBL" id="MFC5711686.1"/>
    </source>
</evidence>
<dbReference type="EMBL" id="JBHSOZ010000003">
    <property type="protein sequence ID" value="MFC5711686.1"/>
    <property type="molecule type" value="Genomic_DNA"/>
</dbReference>
<protein>
    <submittedName>
        <fullName evidence="1">Uncharacterized protein</fullName>
    </submittedName>
</protein>
<comment type="caution">
    <text evidence="1">The sequence shown here is derived from an EMBL/GenBank/DDBJ whole genome shotgun (WGS) entry which is preliminary data.</text>
</comment>
<organism evidence="1 2">
    <name type="scientific">Thalassorhabdus alkalitolerans</name>
    <dbReference type="NCBI Taxonomy" id="2282697"/>
    <lineage>
        <taxon>Bacteria</taxon>
        <taxon>Bacillati</taxon>
        <taxon>Bacillota</taxon>
        <taxon>Bacilli</taxon>
        <taxon>Bacillales</taxon>
        <taxon>Bacillaceae</taxon>
        <taxon>Thalassorhabdus</taxon>
    </lineage>
</organism>
<keyword evidence="2" id="KW-1185">Reference proteome</keyword>
<sequence>MINLFKNGELLYEVQVVRRTKPRRVRPRMQKAMSVTYPLGKGKLIPGQIEFMTLDPLPEYPRYSIEMGGNDYQIEIIHQDKKRKVYTANYYPAANQVLEGP</sequence>
<reference evidence="2" key="1">
    <citation type="journal article" date="2019" name="Int. J. Syst. Evol. Microbiol.">
        <title>The Global Catalogue of Microorganisms (GCM) 10K type strain sequencing project: providing services to taxonomists for standard genome sequencing and annotation.</title>
        <authorList>
            <consortium name="The Broad Institute Genomics Platform"/>
            <consortium name="The Broad Institute Genome Sequencing Center for Infectious Disease"/>
            <person name="Wu L."/>
            <person name="Ma J."/>
        </authorList>
    </citation>
    <scope>NUCLEOTIDE SEQUENCE [LARGE SCALE GENOMIC DNA]</scope>
    <source>
        <strain evidence="2">CECT 7184</strain>
    </source>
</reference>
<proteinExistence type="predicted"/>